<accession>A0A4S8KVA8</accession>
<name>A0A4S8KVA8_DENBC</name>
<reference evidence="2 3" key="1">
    <citation type="journal article" date="2019" name="Nat. Ecol. Evol.">
        <title>Megaphylogeny resolves global patterns of mushroom evolution.</title>
        <authorList>
            <person name="Varga T."/>
            <person name="Krizsan K."/>
            <person name="Foldi C."/>
            <person name="Dima B."/>
            <person name="Sanchez-Garcia M."/>
            <person name="Sanchez-Ramirez S."/>
            <person name="Szollosi G.J."/>
            <person name="Szarkandi J.G."/>
            <person name="Papp V."/>
            <person name="Albert L."/>
            <person name="Andreopoulos W."/>
            <person name="Angelini C."/>
            <person name="Antonin V."/>
            <person name="Barry K.W."/>
            <person name="Bougher N.L."/>
            <person name="Buchanan P."/>
            <person name="Buyck B."/>
            <person name="Bense V."/>
            <person name="Catcheside P."/>
            <person name="Chovatia M."/>
            <person name="Cooper J."/>
            <person name="Damon W."/>
            <person name="Desjardin D."/>
            <person name="Finy P."/>
            <person name="Geml J."/>
            <person name="Haridas S."/>
            <person name="Hughes K."/>
            <person name="Justo A."/>
            <person name="Karasinski D."/>
            <person name="Kautmanova I."/>
            <person name="Kiss B."/>
            <person name="Kocsube S."/>
            <person name="Kotiranta H."/>
            <person name="LaButti K.M."/>
            <person name="Lechner B.E."/>
            <person name="Liimatainen K."/>
            <person name="Lipzen A."/>
            <person name="Lukacs Z."/>
            <person name="Mihaltcheva S."/>
            <person name="Morgado L.N."/>
            <person name="Niskanen T."/>
            <person name="Noordeloos M.E."/>
            <person name="Ohm R.A."/>
            <person name="Ortiz-Santana B."/>
            <person name="Ovrebo C."/>
            <person name="Racz N."/>
            <person name="Riley R."/>
            <person name="Savchenko A."/>
            <person name="Shiryaev A."/>
            <person name="Soop K."/>
            <person name="Spirin V."/>
            <person name="Szebenyi C."/>
            <person name="Tomsovsky M."/>
            <person name="Tulloss R.E."/>
            <person name="Uehling J."/>
            <person name="Grigoriev I.V."/>
            <person name="Vagvolgyi C."/>
            <person name="Papp T."/>
            <person name="Martin F.M."/>
            <person name="Miettinen O."/>
            <person name="Hibbett D.S."/>
            <person name="Nagy L.G."/>
        </authorList>
    </citation>
    <scope>NUCLEOTIDE SEQUENCE [LARGE SCALE GENOMIC DNA]</scope>
    <source>
        <strain evidence="2 3">CBS 962.96</strain>
    </source>
</reference>
<proteinExistence type="predicted"/>
<evidence type="ECO:0000313" key="2">
    <source>
        <dbReference type="EMBL" id="THU79854.1"/>
    </source>
</evidence>
<keyword evidence="3" id="KW-1185">Reference proteome</keyword>
<gene>
    <name evidence="2" type="ORF">K435DRAFT_874995</name>
</gene>
<dbReference type="OrthoDB" id="3221862at2759"/>
<dbReference type="AlphaFoldDB" id="A0A4S8KVA8"/>
<sequence length="178" mass="19741">MVKKPAQYAPDPPRRSGRPRKPASKAAGFDDTMSLNQTTPTKRKSTILDPPPAPKKKRSHSKAQSLYDDIEMPLNHSNYFLADASQPTVYVILFYMKTDEEEIIKDPLTMSDHDTEETEGTNSGPCPFLVHGLTGEEYKDADVNTLKAFALYHLHTGGKTLACSHGCFRMAMEVLGTP</sequence>
<evidence type="ECO:0000256" key="1">
    <source>
        <dbReference type="SAM" id="MobiDB-lite"/>
    </source>
</evidence>
<organism evidence="2 3">
    <name type="scientific">Dendrothele bispora (strain CBS 962.96)</name>
    <dbReference type="NCBI Taxonomy" id="1314807"/>
    <lineage>
        <taxon>Eukaryota</taxon>
        <taxon>Fungi</taxon>
        <taxon>Dikarya</taxon>
        <taxon>Basidiomycota</taxon>
        <taxon>Agaricomycotina</taxon>
        <taxon>Agaricomycetes</taxon>
        <taxon>Agaricomycetidae</taxon>
        <taxon>Agaricales</taxon>
        <taxon>Agaricales incertae sedis</taxon>
        <taxon>Dendrothele</taxon>
    </lineage>
</organism>
<feature type="region of interest" description="Disordered" evidence="1">
    <location>
        <begin position="1"/>
        <end position="64"/>
    </location>
</feature>
<evidence type="ECO:0000313" key="3">
    <source>
        <dbReference type="Proteomes" id="UP000297245"/>
    </source>
</evidence>
<dbReference type="Proteomes" id="UP000297245">
    <property type="component" value="Unassembled WGS sequence"/>
</dbReference>
<protein>
    <submittedName>
        <fullName evidence="2">Uncharacterized protein</fullName>
    </submittedName>
</protein>
<dbReference type="EMBL" id="ML179967">
    <property type="protein sequence ID" value="THU79854.1"/>
    <property type="molecule type" value="Genomic_DNA"/>
</dbReference>